<name>A0ABZ2KSX7_9BACT</name>
<dbReference type="InterPro" id="IPR050389">
    <property type="entry name" value="LysR-type_TF"/>
</dbReference>
<evidence type="ECO:0000256" key="1">
    <source>
        <dbReference type="ARBA" id="ARBA00009437"/>
    </source>
</evidence>
<dbReference type="Gene3D" id="3.40.190.10">
    <property type="entry name" value="Periplasmic binding protein-like II"/>
    <property type="match status" value="2"/>
</dbReference>
<dbReference type="InterPro" id="IPR036388">
    <property type="entry name" value="WH-like_DNA-bd_sf"/>
</dbReference>
<evidence type="ECO:0000256" key="4">
    <source>
        <dbReference type="ARBA" id="ARBA00023163"/>
    </source>
</evidence>
<dbReference type="EMBL" id="CP089983">
    <property type="protein sequence ID" value="WXB01804.1"/>
    <property type="molecule type" value="Genomic_DNA"/>
</dbReference>
<dbReference type="PANTHER" id="PTHR30118:SF15">
    <property type="entry name" value="TRANSCRIPTIONAL REGULATORY PROTEIN"/>
    <property type="match status" value="1"/>
</dbReference>
<gene>
    <name evidence="6" type="ORF">LVJ94_33415</name>
</gene>
<feature type="domain" description="HTH lysR-type" evidence="5">
    <location>
        <begin position="9"/>
        <end position="68"/>
    </location>
</feature>
<protein>
    <submittedName>
        <fullName evidence="6">LysR family transcriptional regulator</fullName>
    </submittedName>
</protein>
<keyword evidence="7" id="KW-1185">Reference proteome</keyword>
<proteinExistence type="inferred from homology"/>
<dbReference type="Gene3D" id="1.10.10.10">
    <property type="entry name" value="Winged helix-like DNA-binding domain superfamily/Winged helix DNA-binding domain"/>
    <property type="match status" value="1"/>
</dbReference>
<dbReference type="Proteomes" id="UP001374803">
    <property type="component" value="Chromosome"/>
</dbReference>
<evidence type="ECO:0000313" key="6">
    <source>
        <dbReference type="EMBL" id="WXB01804.1"/>
    </source>
</evidence>
<dbReference type="RefSeq" id="WP_394831423.1">
    <property type="nucleotide sequence ID" value="NZ_CP089929.1"/>
</dbReference>
<keyword evidence="2" id="KW-0805">Transcription regulation</keyword>
<dbReference type="InterPro" id="IPR036390">
    <property type="entry name" value="WH_DNA-bd_sf"/>
</dbReference>
<accession>A0ABZ2KSX7</accession>
<comment type="similarity">
    <text evidence="1">Belongs to the LysR transcriptional regulatory family.</text>
</comment>
<dbReference type="InterPro" id="IPR000847">
    <property type="entry name" value="LysR_HTH_N"/>
</dbReference>
<evidence type="ECO:0000256" key="2">
    <source>
        <dbReference type="ARBA" id="ARBA00023015"/>
    </source>
</evidence>
<evidence type="ECO:0000256" key="3">
    <source>
        <dbReference type="ARBA" id="ARBA00023125"/>
    </source>
</evidence>
<evidence type="ECO:0000313" key="7">
    <source>
        <dbReference type="Proteomes" id="UP001374803"/>
    </source>
</evidence>
<keyword evidence="4" id="KW-0804">Transcription</keyword>
<dbReference type="InterPro" id="IPR037402">
    <property type="entry name" value="YidZ_PBP2"/>
</dbReference>
<dbReference type="SUPFAM" id="SSF46785">
    <property type="entry name" value="Winged helix' DNA-binding domain"/>
    <property type="match status" value="1"/>
</dbReference>
<dbReference type="PROSITE" id="PS50931">
    <property type="entry name" value="HTH_LYSR"/>
    <property type="match status" value="1"/>
</dbReference>
<dbReference type="CDD" id="cd08417">
    <property type="entry name" value="PBP2_Nitroaromatics_like"/>
    <property type="match status" value="1"/>
</dbReference>
<dbReference type="Pfam" id="PF00126">
    <property type="entry name" value="HTH_1"/>
    <property type="match status" value="1"/>
</dbReference>
<dbReference type="PANTHER" id="PTHR30118">
    <property type="entry name" value="HTH-TYPE TRANSCRIPTIONAL REGULATOR LEUO-RELATED"/>
    <property type="match status" value="1"/>
</dbReference>
<sequence>MTSKKIDDLDIDLLLALNALLDSQNVTQAARKLGITQPALSARLGRLRALFDDRLFVAGSSGRGVVPTSRALELKPLVADVVERLRALMSVAPAFEPAQSKRTFVIAARENPATVLAPALVPLVRSLAPRVRLAFIQPRPDRIMSDLESGKVDVFLGATHGVGSDSLVGRTLFEVDFVTAQRRDHPRGTGPLSLKEFCRLEHVLVSIDGGFSGLVDEALALKGCTRNVVVSVQSYALAPIIVANSDIVCTLPRSLLEPLSDVLHVAPPPIELERVELAAYWHERSQLDPGHKWLREQIFAIAHAHE</sequence>
<keyword evidence="3" id="KW-0238">DNA-binding</keyword>
<dbReference type="Pfam" id="PF03466">
    <property type="entry name" value="LysR_substrate"/>
    <property type="match status" value="1"/>
</dbReference>
<dbReference type="PRINTS" id="PR00039">
    <property type="entry name" value="HTHLYSR"/>
</dbReference>
<organism evidence="6 7">
    <name type="scientific">Pendulispora rubella</name>
    <dbReference type="NCBI Taxonomy" id="2741070"/>
    <lineage>
        <taxon>Bacteria</taxon>
        <taxon>Pseudomonadati</taxon>
        <taxon>Myxococcota</taxon>
        <taxon>Myxococcia</taxon>
        <taxon>Myxococcales</taxon>
        <taxon>Sorangiineae</taxon>
        <taxon>Pendulisporaceae</taxon>
        <taxon>Pendulispora</taxon>
    </lineage>
</organism>
<dbReference type="SUPFAM" id="SSF53850">
    <property type="entry name" value="Periplasmic binding protein-like II"/>
    <property type="match status" value="1"/>
</dbReference>
<reference evidence="6" key="1">
    <citation type="submission" date="2021-12" db="EMBL/GenBank/DDBJ databases">
        <title>Discovery of the Pendulisporaceae a myxobacterial family with distinct sporulation behavior and unique specialized metabolism.</title>
        <authorList>
            <person name="Garcia R."/>
            <person name="Popoff A."/>
            <person name="Bader C.D."/>
            <person name="Loehr J."/>
            <person name="Walesch S."/>
            <person name="Walt C."/>
            <person name="Boldt J."/>
            <person name="Bunk B."/>
            <person name="Haeckl F.J.F.P.J."/>
            <person name="Gunesch A.P."/>
            <person name="Birkelbach J."/>
            <person name="Nuebel U."/>
            <person name="Pietschmann T."/>
            <person name="Bach T."/>
            <person name="Mueller R."/>
        </authorList>
    </citation>
    <scope>NUCLEOTIDE SEQUENCE</scope>
    <source>
        <strain evidence="6">MSr11367</strain>
    </source>
</reference>
<evidence type="ECO:0000259" key="5">
    <source>
        <dbReference type="PROSITE" id="PS50931"/>
    </source>
</evidence>
<dbReference type="InterPro" id="IPR005119">
    <property type="entry name" value="LysR_subst-bd"/>
</dbReference>